<dbReference type="AlphaFoldDB" id="A0A0N4VHU3"/>
<dbReference type="InterPro" id="IPR013785">
    <property type="entry name" value="Aldolase_TIM"/>
</dbReference>
<evidence type="ECO:0000313" key="6">
    <source>
        <dbReference type="WBParaSite" id="EVEC_0001039401-mRNA-1"/>
    </source>
</evidence>
<feature type="domain" description="NADH:flavin oxidoreductase/NADH oxidase N-terminal" evidence="3">
    <location>
        <begin position="39"/>
        <end position="368"/>
    </location>
</feature>
<evidence type="ECO:0000256" key="1">
    <source>
        <dbReference type="ARBA" id="ARBA00022630"/>
    </source>
</evidence>
<dbReference type="Gene3D" id="3.20.20.70">
    <property type="entry name" value="Aldolase class I"/>
    <property type="match status" value="1"/>
</dbReference>
<dbReference type="STRING" id="51028.A0A0N4VHU3"/>
<dbReference type="InterPro" id="IPR051799">
    <property type="entry name" value="NADH_flavin_oxidoreductase"/>
</dbReference>
<evidence type="ECO:0000313" key="5">
    <source>
        <dbReference type="Proteomes" id="UP000274131"/>
    </source>
</evidence>
<organism evidence="6">
    <name type="scientific">Enterobius vermicularis</name>
    <name type="common">Human pinworm</name>
    <dbReference type="NCBI Taxonomy" id="51028"/>
    <lineage>
        <taxon>Eukaryota</taxon>
        <taxon>Metazoa</taxon>
        <taxon>Ecdysozoa</taxon>
        <taxon>Nematoda</taxon>
        <taxon>Chromadorea</taxon>
        <taxon>Rhabditida</taxon>
        <taxon>Spirurina</taxon>
        <taxon>Oxyuridomorpha</taxon>
        <taxon>Oxyuroidea</taxon>
        <taxon>Oxyuridae</taxon>
        <taxon>Enterobius</taxon>
    </lineage>
</organism>
<evidence type="ECO:0000256" key="2">
    <source>
        <dbReference type="ARBA" id="ARBA00023002"/>
    </source>
</evidence>
<dbReference type="GO" id="GO:0010181">
    <property type="term" value="F:FMN binding"/>
    <property type="evidence" value="ECO:0007669"/>
    <property type="project" value="InterPro"/>
</dbReference>
<dbReference type="WBParaSite" id="EVEC_0001039401-mRNA-1">
    <property type="protein sequence ID" value="EVEC_0001039401-mRNA-1"/>
    <property type="gene ID" value="EVEC_0001039401"/>
</dbReference>
<sequence length="446" mass="49367">MSSSPDDSDCRYKCSGSCCDRELLAEPLKFPIATGLTAPNRFMKGSMSERLCRFDKNLPQKSGIPSKALIELYSKFAQGNCGIMVTGCIMVNPNEIEAPGNVIIHKSVESAERKAAFQEWTKAGKANGGLIIAQLFHPGTQASKYGSSLKFDPGRASKEELENLIDEFVCAGLYTEIYEKKRLGFDGVELPCAWDFTLGYLTNADINRRNDEYGGSFENRYRALLKIIDGIRSSTQQYFSRIGIRNNMKFIIGVKLDVANLAPAFDLNEFAIFVKKLEDHGVDYISFSGGQLESLLELREEEHRCLNVVDATYVNVATTSKKMARKIRVFLNAGPTLCDMSEVLRKNWADGVVLARPLAAEPSFPQKLLCGVVTGGIKSLVSDSDFMTAVEIAGTQMWQHATNNPVMDSSNVEHLAKFKVCLAKHEDAIRRAPLDKPVIGYAKLQL</sequence>
<keyword evidence="1" id="KW-0285">Flavoprotein</keyword>
<dbReference type="GO" id="GO:0016491">
    <property type="term" value="F:oxidoreductase activity"/>
    <property type="evidence" value="ECO:0007669"/>
    <property type="project" value="UniProtKB-KW"/>
</dbReference>
<accession>A0A0N4VHU3</accession>
<dbReference type="PANTHER" id="PTHR43656">
    <property type="entry name" value="BINDING OXIDOREDUCTASE, PUTATIVE (AFU_ORTHOLOGUE AFUA_2G08260)-RELATED"/>
    <property type="match status" value="1"/>
</dbReference>
<proteinExistence type="predicted"/>
<name>A0A0N4VHU3_ENTVE</name>
<dbReference type="SUPFAM" id="SSF51395">
    <property type="entry name" value="FMN-linked oxidoreductases"/>
    <property type="match status" value="1"/>
</dbReference>
<protein>
    <submittedName>
        <fullName evidence="6">Oxidored_FMN domain-containing protein</fullName>
    </submittedName>
</protein>
<dbReference type="OrthoDB" id="1663137at2759"/>
<evidence type="ECO:0000259" key="3">
    <source>
        <dbReference type="Pfam" id="PF00724"/>
    </source>
</evidence>
<dbReference type="EMBL" id="UXUI01010268">
    <property type="protein sequence ID" value="VDD94988.1"/>
    <property type="molecule type" value="Genomic_DNA"/>
</dbReference>
<keyword evidence="2" id="KW-0560">Oxidoreductase</keyword>
<evidence type="ECO:0000313" key="4">
    <source>
        <dbReference type="EMBL" id="VDD94988.1"/>
    </source>
</evidence>
<reference evidence="4 5" key="2">
    <citation type="submission" date="2018-10" db="EMBL/GenBank/DDBJ databases">
        <authorList>
            <consortium name="Pathogen Informatics"/>
        </authorList>
    </citation>
    <scope>NUCLEOTIDE SEQUENCE [LARGE SCALE GENOMIC DNA]</scope>
</reference>
<dbReference type="PANTHER" id="PTHR43656:SF5">
    <property type="entry name" value="NADH:FLAVIN OXIDOREDUCTASE_NADH OXIDASE N-TERMINAL DOMAIN-CONTAINING PROTEIN"/>
    <property type="match status" value="1"/>
</dbReference>
<dbReference type="Pfam" id="PF00724">
    <property type="entry name" value="Oxidored_FMN"/>
    <property type="match status" value="1"/>
</dbReference>
<reference evidence="6" key="1">
    <citation type="submission" date="2017-02" db="UniProtKB">
        <authorList>
            <consortium name="WormBaseParasite"/>
        </authorList>
    </citation>
    <scope>IDENTIFICATION</scope>
</reference>
<dbReference type="Proteomes" id="UP000274131">
    <property type="component" value="Unassembled WGS sequence"/>
</dbReference>
<gene>
    <name evidence="4" type="ORF">EVEC_LOCUS9739</name>
</gene>
<keyword evidence="5" id="KW-1185">Reference proteome</keyword>
<dbReference type="InterPro" id="IPR001155">
    <property type="entry name" value="OxRdtase_FMN_N"/>
</dbReference>